<organism evidence="2 3">
    <name type="scientific">Micromonospora halophytica</name>
    <dbReference type="NCBI Taxonomy" id="47864"/>
    <lineage>
        <taxon>Bacteria</taxon>
        <taxon>Bacillati</taxon>
        <taxon>Actinomycetota</taxon>
        <taxon>Actinomycetes</taxon>
        <taxon>Micromonosporales</taxon>
        <taxon>Micromonosporaceae</taxon>
        <taxon>Micromonospora</taxon>
    </lineage>
</organism>
<dbReference type="PANTHER" id="PTHR46637">
    <property type="entry name" value="TIS1421-TRANSPOSASE PROTEIN A"/>
    <property type="match status" value="1"/>
</dbReference>
<dbReference type="Pfam" id="PF13340">
    <property type="entry name" value="DUF4096"/>
    <property type="match status" value="1"/>
</dbReference>
<evidence type="ECO:0000313" key="3">
    <source>
        <dbReference type="Proteomes" id="UP000199408"/>
    </source>
</evidence>
<proteinExistence type="predicted"/>
<feature type="domain" description="Insertion element IS402-like" evidence="1">
    <location>
        <begin position="1"/>
        <end position="44"/>
    </location>
</feature>
<gene>
    <name evidence="2" type="ORF">GA0070560_1171</name>
</gene>
<accession>A0A1C5IVK2</accession>
<sequence>MINGIVYRVRTGVPWRDVPERYGSWKTLYKRFTRWQEDGTWARIEAMLQADADTAGD</sequence>
<evidence type="ECO:0000313" key="2">
    <source>
        <dbReference type="EMBL" id="SCG62193.1"/>
    </source>
</evidence>
<dbReference type="EMBL" id="FMDN01000017">
    <property type="protein sequence ID" value="SCG62193.1"/>
    <property type="molecule type" value="Genomic_DNA"/>
</dbReference>
<reference evidence="3" key="1">
    <citation type="submission" date="2016-06" db="EMBL/GenBank/DDBJ databases">
        <authorList>
            <person name="Varghese N."/>
        </authorList>
    </citation>
    <scope>NUCLEOTIDE SEQUENCE [LARGE SCALE GENOMIC DNA]</scope>
    <source>
        <strain evidence="3">DSM 43171</strain>
    </source>
</reference>
<dbReference type="InterPro" id="IPR025161">
    <property type="entry name" value="IS402-like_dom"/>
</dbReference>
<protein>
    <submittedName>
        <fullName evidence="2">Putative transposase of IS4/5 family</fullName>
    </submittedName>
</protein>
<dbReference type="PANTHER" id="PTHR46637:SF1">
    <property type="entry name" value="BLL5188 PROTEIN"/>
    <property type="match status" value="1"/>
</dbReference>
<dbReference type="Proteomes" id="UP000199408">
    <property type="component" value="Unassembled WGS sequence"/>
</dbReference>
<name>A0A1C5IVK2_9ACTN</name>
<evidence type="ECO:0000259" key="1">
    <source>
        <dbReference type="Pfam" id="PF13340"/>
    </source>
</evidence>
<keyword evidence="3" id="KW-1185">Reference proteome</keyword>
<dbReference type="AlphaFoldDB" id="A0A1C5IVK2"/>
<feature type="non-terminal residue" evidence="2">
    <location>
        <position position="57"/>
    </location>
</feature>
<dbReference type="InterPro" id="IPR052909">
    <property type="entry name" value="Transposase_6_like"/>
</dbReference>